<accession>A0A5Q4BA33</accession>
<proteinExistence type="predicted"/>
<dbReference type="EMBL" id="PUHP01004392">
    <property type="protein sequence ID" value="TQN63696.1"/>
    <property type="molecule type" value="Genomic_DNA"/>
</dbReference>
<evidence type="ECO:0000313" key="1">
    <source>
        <dbReference type="EMBL" id="TQN63696.1"/>
    </source>
</evidence>
<dbReference type="InterPro" id="IPR011009">
    <property type="entry name" value="Kinase-like_dom_sf"/>
</dbReference>
<organism evidence="1 2">
    <name type="scientific">Colletotrichum shisoi</name>
    <dbReference type="NCBI Taxonomy" id="2078593"/>
    <lineage>
        <taxon>Eukaryota</taxon>
        <taxon>Fungi</taxon>
        <taxon>Dikarya</taxon>
        <taxon>Ascomycota</taxon>
        <taxon>Pezizomycotina</taxon>
        <taxon>Sordariomycetes</taxon>
        <taxon>Hypocreomycetidae</taxon>
        <taxon>Glomerellales</taxon>
        <taxon>Glomerellaceae</taxon>
        <taxon>Colletotrichum</taxon>
        <taxon>Colletotrichum destructivum species complex</taxon>
    </lineage>
</organism>
<comment type="caution">
    <text evidence="1">The sequence shown here is derived from an EMBL/GenBank/DDBJ whole genome shotgun (WGS) entry which is preliminary data.</text>
</comment>
<keyword evidence="2" id="KW-1185">Reference proteome</keyword>
<dbReference type="Proteomes" id="UP000326340">
    <property type="component" value="Unassembled WGS sequence"/>
</dbReference>
<dbReference type="Gene3D" id="3.30.200.20">
    <property type="entry name" value="Phosphorylase Kinase, domain 1"/>
    <property type="match status" value="1"/>
</dbReference>
<sequence>MAPFDFIAQQDIRDARLAFARSLVEAKDDIVAFVDKRLGWNSTAKYDGFLKGSFNISLVVKRHDSDEHVVIRFPVPGNIHKPWRDEKVENEVMVMRCLRDLTSIPVPLVRDWGLTEDSPERLGPFIIMDFVQGQDLSDLLQQPTEHQEDAILLDPNMDDAKLDFVYDQIAGFMLQLSRLSFSRIGAVSRNETSGQWHVVTRRPLTYDMNELVTLGGCPADRLPESVAPFDRASHFFCARSQSLQVHLETQRNIAGDDEALAWSQFIARRRFAQLTATHANSGDETGPFRLFCDDMRPTNMLVDPETLRITAVLDLEFTNAMPAQFAEDVPWWLLLQHPAVWIGEGKLEEFLSLFQPRKEQFLRAMERVEATSTQAAAEEEGAEASLSARMRDSWDSGRFWFNLASRSSFDMDDIYWAVLHQDVVAVGEPDSQALQEKGAFLRRKKAQFDEYRREKERDERFAV</sequence>
<evidence type="ECO:0000313" key="2">
    <source>
        <dbReference type="Proteomes" id="UP000326340"/>
    </source>
</evidence>
<gene>
    <name evidence="1" type="ORF">CSHISOI_11717</name>
</gene>
<dbReference type="SUPFAM" id="SSF56112">
    <property type="entry name" value="Protein kinase-like (PK-like)"/>
    <property type="match status" value="1"/>
</dbReference>
<dbReference type="AlphaFoldDB" id="A0A5Q4BA33"/>
<dbReference type="PANTHER" id="PTHR21310">
    <property type="entry name" value="AMINOGLYCOSIDE PHOSPHOTRANSFERASE-RELATED-RELATED"/>
    <property type="match status" value="1"/>
</dbReference>
<dbReference type="OrthoDB" id="5412996at2759"/>
<name>A0A5Q4BA33_9PEZI</name>
<protein>
    <submittedName>
        <fullName evidence="1">Uncharacterized protein</fullName>
    </submittedName>
</protein>
<reference evidence="1 2" key="1">
    <citation type="journal article" date="2019" name="Sci. Rep.">
        <title>Colletotrichum shisoi sp. nov., an anthracnose pathogen of Perilla frutescens in Japan: molecular phylogenetic, morphological and genomic evidence.</title>
        <authorList>
            <person name="Gan P."/>
            <person name="Tsushima A."/>
            <person name="Hiroyama R."/>
            <person name="Narusaka M."/>
            <person name="Takano Y."/>
            <person name="Narusaka Y."/>
            <person name="Kawaradani M."/>
            <person name="Damm U."/>
            <person name="Shirasu K."/>
        </authorList>
    </citation>
    <scope>NUCLEOTIDE SEQUENCE [LARGE SCALE GENOMIC DNA]</scope>
    <source>
        <strain evidence="1 2">PG-2018a</strain>
    </source>
</reference>
<dbReference type="PANTHER" id="PTHR21310:SF37">
    <property type="entry name" value="AMINOGLYCOSIDE PHOSPHOTRANSFERASE DOMAIN-CONTAINING PROTEIN"/>
    <property type="match status" value="1"/>
</dbReference>
<dbReference type="Gene3D" id="3.90.1200.10">
    <property type="match status" value="1"/>
</dbReference>
<dbReference type="InterPro" id="IPR051678">
    <property type="entry name" value="AGP_Transferase"/>
</dbReference>